<comment type="caution">
    <text evidence="10">The sequence shown here is derived from an EMBL/GenBank/DDBJ whole genome shotgun (WGS) entry which is preliminary data.</text>
</comment>
<evidence type="ECO:0000256" key="3">
    <source>
        <dbReference type="ARBA" id="ARBA00022723"/>
    </source>
</evidence>
<dbReference type="InterPro" id="IPR019734">
    <property type="entry name" value="TPR_rpt"/>
</dbReference>
<dbReference type="SUPFAM" id="SSF48452">
    <property type="entry name" value="TPR-like"/>
    <property type="match status" value="1"/>
</dbReference>
<dbReference type="PANTHER" id="PTHR22726">
    <property type="entry name" value="METALLOENDOPEPTIDASE OMA1"/>
    <property type="match status" value="1"/>
</dbReference>
<dbReference type="PROSITE" id="PS50005">
    <property type="entry name" value="TPR"/>
    <property type="match status" value="2"/>
</dbReference>
<evidence type="ECO:0000259" key="9">
    <source>
        <dbReference type="Pfam" id="PF01435"/>
    </source>
</evidence>
<dbReference type="GO" id="GO:0046872">
    <property type="term" value="F:metal ion binding"/>
    <property type="evidence" value="ECO:0007669"/>
    <property type="project" value="UniProtKB-KW"/>
</dbReference>
<keyword evidence="8" id="KW-0812">Transmembrane</keyword>
<dbReference type="InterPro" id="IPR011990">
    <property type="entry name" value="TPR-like_helical_dom_sf"/>
</dbReference>
<comment type="cofactor">
    <cofactor evidence="1">
        <name>Zn(2+)</name>
        <dbReference type="ChEBI" id="CHEBI:29105"/>
    </cofactor>
</comment>
<keyword evidence="7" id="KW-0802">TPR repeat</keyword>
<dbReference type="Pfam" id="PF14559">
    <property type="entry name" value="TPR_19"/>
    <property type="match status" value="1"/>
</dbReference>
<protein>
    <submittedName>
        <fullName evidence="10">Tetratricopeptide repeat protein</fullName>
    </submittedName>
</protein>
<evidence type="ECO:0000256" key="1">
    <source>
        <dbReference type="ARBA" id="ARBA00001947"/>
    </source>
</evidence>
<dbReference type="InterPro" id="IPR051156">
    <property type="entry name" value="Mito/Outer_Membr_Metalloprot"/>
</dbReference>
<dbReference type="InterPro" id="IPR001915">
    <property type="entry name" value="Peptidase_M48"/>
</dbReference>
<evidence type="ECO:0000256" key="2">
    <source>
        <dbReference type="ARBA" id="ARBA00022670"/>
    </source>
</evidence>
<keyword evidence="2" id="KW-0645">Protease</keyword>
<dbReference type="AlphaFoldDB" id="A0A7V4G8W8"/>
<keyword evidence="5" id="KW-0862">Zinc</keyword>
<sequence length="472" mass="53290">MKYCPEGGRGVLVWLLTVVLTLGWPGWSPAMFGELTIEKEKQIGEEFFLQIQQVYPISTDPQITAYINAIGRKLASQLGPQPIQYRFFVIQDPSMNAFAVPGGYVFVTTGFIRHMEREGELAGVLAHEISHIYARHLAKQLDKSKLVTAATVAGALAAVLLGGAAAAPLLAGTMAGGESAMLKYSRDHEREADSLGFKWMRLAGYNPRDMIGVFKKLSKQRWFEGGEIPIYLSTHPHINERLVELGNQFSMYGDRQPEASSSRAFEYFSFKVEATSGNPHQFLRRMTQECLKDPQNPAYHYGKALALARLERPEEALAAFRQAIQLAPGEVILQQELAAFYFERNRYQDALKILEHLAQTRPPDEVTLYYLGRIYQERHQTDKALAAMERVYALNPTVVEVYHSLGTLYGEKGNLGLAHYFLGLHSLRARAYPTALFHFKKARANLSPADSRYRDVQYQISRLEKLRVRVDN</sequence>
<dbReference type="EMBL" id="DSXI01000428">
    <property type="protein sequence ID" value="HGS05528.1"/>
    <property type="molecule type" value="Genomic_DNA"/>
</dbReference>
<feature type="repeat" description="TPR" evidence="7">
    <location>
        <begin position="297"/>
        <end position="330"/>
    </location>
</feature>
<dbReference type="GO" id="GO:0016020">
    <property type="term" value="C:membrane"/>
    <property type="evidence" value="ECO:0007669"/>
    <property type="project" value="TreeGrafter"/>
</dbReference>
<keyword evidence="8" id="KW-1133">Transmembrane helix</keyword>
<dbReference type="Pfam" id="PF01435">
    <property type="entry name" value="Peptidase_M48"/>
    <property type="match status" value="1"/>
</dbReference>
<keyword evidence="4" id="KW-0378">Hydrolase</keyword>
<organism evidence="10">
    <name type="scientific">Desulfobacca acetoxidans</name>
    <dbReference type="NCBI Taxonomy" id="60893"/>
    <lineage>
        <taxon>Bacteria</taxon>
        <taxon>Pseudomonadati</taxon>
        <taxon>Thermodesulfobacteriota</taxon>
        <taxon>Desulfobaccia</taxon>
        <taxon>Desulfobaccales</taxon>
        <taxon>Desulfobaccaceae</taxon>
        <taxon>Desulfobacca</taxon>
    </lineage>
</organism>
<evidence type="ECO:0000256" key="5">
    <source>
        <dbReference type="ARBA" id="ARBA00022833"/>
    </source>
</evidence>
<proteinExistence type="predicted"/>
<evidence type="ECO:0000256" key="8">
    <source>
        <dbReference type="SAM" id="Phobius"/>
    </source>
</evidence>
<evidence type="ECO:0000256" key="6">
    <source>
        <dbReference type="ARBA" id="ARBA00023049"/>
    </source>
</evidence>
<dbReference type="GO" id="GO:0004222">
    <property type="term" value="F:metalloendopeptidase activity"/>
    <property type="evidence" value="ECO:0007669"/>
    <property type="project" value="InterPro"/>
</dbReference>
<feature type="transmembrane region" description="Helical" evidence="8">
    <location>
        <begin position="146"/>
        <end position="171"/>
    </location>
</feature>
<evidence type="ECO:0000256" key="7">
    <source>
        <dbReference type="PROSITE-ProRule" id="PRU00339"/>
    </source>
</evidence>
<reference evidence="10" key="1">
    <citation type="journal article" date="2020" name="mSystems">
        <title>Genome- and Community-Level Interaction Insights into Carbon Utilization and Element Cycling Functions of Hydrothermarchaeota in Hydrothermal Sediment.</title>
        <authorList>
            <person name="Zhou Z."/>
            <person name="Liu Y."/>
            <person name="Xu W."/>
            <person name="Pan J."/>
            <person name="Luo Z.H."/>
            <person name="Li M."/>
        </authorList>
    </citation>
    <scope>NUCLEOTIDE SEQUENCE [LARGE SCALE GENOMIC DNA]</scope>
    <source>
        <strain evidence="10">SpSt-548</strain>
    </source>
</reference>
<dbReference type="CDD" id="cd07333">
    <property type="entry name" value="M48C_bepA_like"/>
    <property type="match status" value="1"/>
</dbReference>
<keyword evidence="3" id="KW-0479">Metal-binding</keyword>
<dbReference type="Pfam" id="PF13174">
    <property type="entry name" value="TPR_6"/>
    <property type="match status" value="1"/>
</dbReference>
<dbReference type="PANTHER" id="PTHR22726:SF1">
    <property type="entry name" value="METALLOENDOPEPTIDASE OMA1, MITOCHONDRIAL"/>
    <property type="match status" value="1"/>
</dbReference>
<evidence type="ECO:0000256" key="4">
    <source>
        <dbReference type="ARBA" id="ARBA00022801"/>
    </source>
</evidence>
<feature type="repeat" description="TPR" evidence="7">
    <location>
        <begin position="365"/>
        <end position="398"/>
    </location>
</feature>
<keyword evidence="8" id="KW-0472">Membrane</keyword>
<feature type="domain" description="Peptidase M48" evidence="9">
    <location>
        <begin position="63"/>
        <end position="245"/>
    </location>
</feature>
<dbReference type="Gene3D" id="1.25.40.10">
    <property type="entry name" value="Tetratricopeptide repeat domain"/>
    <property type="match status" value="1"/>
</dbReference>
<feature type="transmembrane region" description="Helical" evidence="8">
    <location>
        <begin position="12"/>
        <end position="32"/>
    </location>
</feature>
<gene>
    <name evidence="10" type="ORF">ENT08_07300</name>
</gene>
<dbReference type="Gene3D" id="3.30.2010.10">
    <property type="entry name" value="Metalloproteases ('zincins'), catalytic domain"/>
    <property type="match status" value="1"/>
</dbReference>
<keyword evidence="6" id="KW-0482">Metalloprotease</keyword>
<evidence type="ECO:0000313" key="10">
    <source>
        <dbReference type="EMBL" id="HGS05528.1"/>
    </source>
</evidence>
<accession>A0A7V4G8W8</accession>
<name>A0A7V4G8W8_9BACT</name>
<dbReference type="SMART" id="SM00028">
    <property type="entry name" value="TPR"/>
    <property type="match status" value="3"/>
</dbReference>
<dbReference type="GO" id="GO:0051603">
    <property type="term" value="P:proteolysis involved in protein catabolic process"/>
    <property type="evidence" value="ECO:0007669"/>
    <property type="project" value="TreeGrafter"/>
</dbReference>